<keyword evidence="1" id="KW-0812">Transmembrane</keyword>
<dbReference type="RefSeq" id="WP_190310903.1">
    <property type="nucleotide sequence ID" value="NZ_JACNYK010000008.1"/>
</dbReference>
<name>A0ABR7Y8Y9_9SPHI</name>
<evidence type="ECO:0000313" key="3">
    <source>
        <dbReference type="Proteomes" id="UP000606494"/>
    </source>
</evidence>
<evidence type="ECO:0000256" key="1">
    <source>
        <dbReference type="SAM" id="Phobius"/>
    </source>
</evidence>
<feature type="transmembrane region" description="Helical" evidence="1">
    <location>
        <begin position="6"/>
        <end position="25"/>
    </location>
</feature>
<evidence type="ECO:0000313" key="2">
    <source>
        <dbReference type="EMBL" id="MBD1427755.1"/>
    </source>
</evidence>
<comment type="caution">
    <text evidence="2">The sequence shown here is derived from an EMBL/GenBank/DDBJ whole genome shotgun (WGS) entry which is preliminary data.</text>
</comment>
<sequence length="165" mass="18884">MEALTYSVFAGLALLPISLIVINEIRKYRRFESVMDMNVEVQFQEPGDPYDHMRRGSVMLHLDGCEEHIKAIVIKRLSFNHSAFYVPSLDKLYFKGRGDGPQLLSASFRIRRHALRRLEGKKLYIHLSGWISDNEGNAKAFKAHVPYIVQETTASTSMNMPNLTI</sequence>
<keyword evidence="3" id="KW-1185">Reference proteome</keyword>
<keyword evidence="1" id="KW-1133">Transmembrane helix</keyword>
<protein>
    <submittedName>
        <fullName evidence="2">Uncharacterized protein</fullName>
    </submittedName>
</protein>
<reference evidence="2 3" key="1">
    <citation type="submission" date="2020-08" db="EMBL/GenBank/DDBJ databases">
        <title>Sphingobacterium sp. DN00404 isolated from aquaculture water.</title>
        <authorList>
            <person name="Zhang M."/>
        </authorList>
    </citation>
    <scope>NUCLEOTIDE SEQUENCE [LARGE SCALE GENOMIC DNA]</scope>
    <source>
        <strain evidence="2 3">KCTC 32294</strain>
    </source>
</reference>
<organism evidence="2 3">
    <name type="scientific">Sphingobacterium arenae</name>
    <dbReference type="NCBI Taxonomy" id="1280598"/>
    <lineage>
        <taxon>Bacteria</taxon>
        <taxon>Pseudomonadati</taxon>
        <taxon>Bacteroidota</taxon>
        <taxon>Sphingobacteriia</taxon>
        <taxon>Sphingobacteriales</taxon>
        <taxon>Sphingobacteriaceae</taxon>
        <taxon>Sphingobacterium</taxon>
    </lineage>
</organism>
<proteinExistence type="predicted"/>
<dbReference type="Proteomes" id="UP000606494">
    <property type="component" value="Unassembled WGS sequence"/>
</dbReference>
<gene>
    <name evidence="2" type="ORF">H8B17_19420</name>
</gene>
<accession>A0ABR7Y8Y9</accession>
<keyword evidence="1" id="KW-0472">Membrane</keyword>
<dbReference type="EMBL" id="JACNYK010000008">
    <property type="protein sequence ID" value="MBD1427755.1"/>
    <property type="molecule type" value="Genomic_DNA"/>
</dbReference>